<reference evidence="5 6" key="1">
    <citation type="journal article" date="2005" name="PLoS Biol.">
        <title>The genomes of Oryza sativa: a history of duplications.</title>
        <authorList>
            <person name="Yu J."/>
            <person name="Wang J."/>
            <person name="Lin W."/>
            <person name="Li S."/>
            <person name="Li H."/>
            <person name="Zhou J."/>
            <person name="Ni P."/>
            <person name="Dong W."/>
            <person name="Hu S."/>
            <person name="Zeng C."/>
            <person name="Zhang J."/>
            <person name="Zhang Y."/>
            <person name="Li R."/>
            <person name="Xu Z."/>
            <person name="Li S."/>
            <person name="Li X."/>
            <person name="Zheng H."/>
            <person name="Cong L."/>
            <person name="Lin L."/>
            <person name="Yin J."/>
            <person name="Geng J."/>
            <person name="Li G."/>
            <person name="Shi J."/>
            <person name="Liu J."/>
            <person name="Lv H."/>
            <person name="Li J."/>
            <person name="Wang J."/>
            <person name="Deng Y."/>
            <person name="Ran L."/>
            <person name="Shi X."/>
            <person name="Wang X."/>
            <person name="Wu Q."/>
            <person name="Li C."/>
            <person name="Ren X."/>
            <person name="Wang J."/>
            <person name="Wang X."/>
            <person name="Li D."/>
            <person name="Liu D."/>
            <person name="Zhang X."/>
            <person name="Ji Z."/>
            <person name="Zhao W."/>
            <person name="Sun Y."/>
            <person name="Zhang Z."/>
            <person name="Bao J."/>
            <person name="Han Y."/>
            <person name="Dong L."/>
            <person name="Ji J."/>
            <person name="Chen P."/>
            <person name="Wu S."/>
            <person name="Liu J."/>
            <person name="Xiao Y."/>
            <person name="Bu D."/>
            <person name="Tan J."/>
            <person name="Yang L."/>
            <person name="Ye C."/>
            <person name="Zhang J."/>
            <person name="Xu J."/>
            <person name="Zhou Y."/>
            <person name="Yu Y."/>
            <person name="Zhang B."/>
            <person name="Zhuang S."/>
            <person name="Wei H."/>
            <person name="Liu B."/>
            <person name="Lei M."/>
            <person name="Yu H."/>
            <person name="Li Y."/>
            <person name="Xu H."/>
            <person name="Wei S."/>
            <person name="He X."/>
            <person name="Fang L."/>
            <person name="Zhang Z."/>
            <person name="Zhang Y."/>
            <person name="Huang X."/>
            <person name="Su Z."/>
            <person name="Tong W."/>
            <person name="Li J."/>
            <person name="Tong Z."/>
            <person name="Li S."/>
            <person name="Ye J."/>
            <person name="Wang L."/>
            <person name="Fang L."/>
            <person name="Lei T."/>
            <person name="Chen C."/>
            <person name="Chen H."/>
            <person name="Xu Z."/>
            <person name="Li H."/>
            <person name="Huang H."/>
            <person name="Zhang F."/>
            <person name="Xu H."/>
            <person name="Li N."/>
            <person name="Zhao C."/>
            <person name="Li S."/>
            <person name="Dong L."/>
            <person name="Huang Y."/>
            <person name="Li L."/>
            <person name="Xi Y."/>
            <person name="Qi Q."/>
            <person name="Li W."/>
            <person name="Zhang B."/>
            <person name="Hu W."/>
            <person name="Zhang Y."/>
            <person name="Tian X."/>
            <person name="Jiao Y."/>
            <person name="Liang X."/>
            <person name="Jin J."/>
            <person name="Gao L."/>
            <person name="Zheng W."/>
            <person name="Hao B."/>
            <person name="Liu S."/>
            <person name="Wang W."/>
            <person name="Yuan L."/>
            <person name="Cao M."/>
            <person name="McDermott J."/>
            <person name="Samudrala R."/>
            <person name="Wang J."/>
            <person name="Wong G.K."/>
            <person name="Yang H."/>
        </authorList>
    </citation>
    <scope>NUCLEOTIDE SEQUENCE [LARGE SCALE GENOMIC DNA]</scope>
    <source>
        <strain evidence="6">cv. 93-11</strain>
    </source>
</reference>
<dbReference type="Gramene" id="BGIOSGA024612-TA">
    <property type="protein sequence ID" value="BGIOSGA024612-PA"/>
    <property type="gene ID" value="BGIOSGA024612"/>
</dbReference>
<sequence length="167" mass="17879">MAPNKGDLCLPVENEISNYTMVLSVALDSCLHACGNDNNGRPPLLGGVYPQPALPAKNRLLDVYPLPRCRTMVKGQCIGGGAAGNVDEQVWRDCCRQLATINNNLCRCPVLSHKLVGMYKELGTAAHGQPMDEVFPGCRRDNMKCMVVASLLALCGVDIHIGIGGVC</sequence>
<evidence type="ECO:0000259" key="4">
    <source>
        <dbReference type="Pfam" id="PF00234"/>
    </source>
</evidence>
<dbReference type="GO" id="GO:0019863">
    <property type="term" value="F:IgE binding"/>
    <property type="evidence" value="ECO:0007669"/>
    <property type="project" value="UniProtKB-ARBA"/>
</dbReference>
<keyword evidence="6" id="KW-1185">Reference proteome</keyword>
<keyword evidence="3" id="KW-0964">Secreted</keyword>
<dbReference type="InterPro" id="IPR006106">
    <property type="entry name" value="Allergen/soft/tryp_amyl_inhib"/>
</dbReference>
<evidence type="ECO:0000313" key="6">
    <source>
        <dbReference type="Proteomes" id="UP000007015"/>
    </source>
</evidence>
<evidence type="ECO:0000256" key="1">
    <source>
        <dbReference type="ARBA" id="ARBA00003839"/>
    </source>
</evidence>
<dbReference type="GO" id="GO:0004867">
    <property type="term" value="F:serine-type endopeptidase inhibitor activity"/>
    <property type="evidence" value="ECO:0007669"/>
    <property type="project" value="InterPro"/>
</dbReference>
<comment type="subcellular location">
    <subcellularLocation>
        <location evidence="2">Secreted</location>
    </subcellularLocation>
</comment>
<proteinExistence type="predicted"/>
<dbReference type="PRINTS" id="PR00808">
    <property type="entry name" value="AMLASEINHBTR"/>
</dbReference>
<dbReference type="Allergome" id="1049">
    <property type="allergen name" value="Ory s aA_TI"/>
</dbReference>
<name>A2YJF6_ORYSI</name>
<feature type="domain" description="Bifunctional inhibitor/plant lipid transfer protein/seed storage helical" evidence="4">
    <location>
        <begin position="77"/>
        <end position="161"/>
    </location>
</feature>
<dbReference type="InterPro" id="IPR016140">
    <property type="entry name" value="Bifunc_inhib/LTP/seed_store"/>
</dbReference>
<dbReference type="Pfam" id="PF00234">
    <property type="entry name" value="Tryp_alpha_amyl"/>
    <property type="match status" value="1"/>
</dbReference>
<evidence type="ECO:0000313" key="5">
    <source>
        <dbReference type="EMBL" id="EAZ03217.1"/>
    </source>
</evidence>
<dbReference type="GO" id="GO:0005576">
    <property type="term" value="C:extracellular region"/>
    <property type="evidence" value="ECO:0007669"/>
    <property type="project" value="UniProtKB-SubCell"/>
</dbReference>
<dbReference type="PANTHER" id="PTHR34481">
    <property type="entry name" value="TRYPSIN/FACTOR XIIA INHIBITOR-RELATED"/>
    <property type="match status" value="1"/>
</dbReference>
<gene>
    <name evidence="5" type="ORF">OsI_25365</name>
</gene>
<evidence type="ECO:0000256" key="3">
    <source>
        <dbReference type="ARBA" id="ARBA00022525"/>
    </source>
</evidence>
<dbReference type="AlphaFoldDB" id="A2YJF6"/>
<accession>A2YJF6</accession>
<evidence type="ECO:0000256" key="2">
    <source>
        <dbReference type="ARBA" id="ARBA00004613"/>
    </source>
</evidence>
<dbReference type="Proteomes" id="UP000007015">
    <property type="component" value="Chromosome 7"/>
</dbReference>
<protein>
    <recommendedName>
        <fullName evidence="4">Bifunctional inhibitor/plant lipid transfer protein/seed storage helical domain-containing protein</fullName>
    </recommendedName>
</protein>
<comment type="function">
    <text evidence="1">Seed storage protein.</text>
</comment>
<dbReference type="Gene3D" id="1.10.110.10">
    <property type="entry name" value="Plant lipid-transfer and hydrophobic proteins"/>
    <property type="match status" value="1"/>
</dbReference>
<dbReference type="EMBL" id="CM000132">
    <property type="protein sequence ID" value="EAZ03217.1"/>
    <property type="molecule type" value="Genomic_DNA"/>
</dbReference>
<organism evidence="5 6">
    <name type="scientific">Oryza sativa subsp. indica</name>
    <name type="common">Rice</name>
    <dbReference type="NCBI Taxonomy" id="39946"/>
    <lineage>
        <taxon>Eukaryota</taxon>
        <taxon>Viridiplantae</taxon>
        <taxon>Streptophyta</taxon>
        <taxon>Embryophyta</taxon>
        <taxon>Tracheophyta</taxon>
        <taxon>Spermatophyta</taxon>
        <taxon>Magnoliopsida</taxon>
        <taxon>Liliopsida</taxon>
        <taxon>Poales</taxon>
        <taxon>Poaceae</taxon>
        <taxon>BOP clade</taxon>
        <taxon>Oryzoideae</taxon>
        <taxon>Oryzeae</taxon>
        <taxon>Oryzinae</taxon>
        <taxon>Oryza</taxon>
        <taxon>Oryza sativa</taxon>
    </lineage>
</organism>
<dbReference type="SUPFAM" id="SSF47699">
    <property type="entry name" value="Bifunctional inhibitor/lipid-transfer protein/seed storage 2S albumin"/>
    <property type="match status" value="1"/>
</dbReference>
<dbReference type="InterPro" id="IPR036312">
    <property type="entry name" value="Bifun_inhib/LTP/seed_sf"/>
</dbReference>
<dbReference type="HOGENOM" id="CLU_1597201_0_0_1"/>
<dbReference type="PANTHER" id="PTHR34481:SF8">
    <property type="entry name" value="SEED ALLERGENIC PROTEIN RAG1"/>
    <property type="match status" value="1"/>
</dbReference>